<dbReference type="GO" id="GO:0020037">
    <property type="term" value="F:heme binding"/>
    <property type="evidence" value="ECO:0007669"/>
    <property type="project" value="InterPro"/>
</dbReference>
<sequence length="538" mass="59440">MTVKLDLADIQGNILAPYGKQGYPKARYFTLRINDPAEGRRFVETIRRKVTTAASLPGSKGTAVTAPEIAINIAFTFSGLFMLDVPTRTLQGFPDEFIDGMPKRCMILGDDGPAGSIKDWDPVWRTNGEPNLAIARRIHMLVTLNARMTVPDALEKATANLRALCAEHRVEILAGHGGPNPDFQEVTVLYDRSSGHPIPTPKEHFGFTDGISDPVFHGQYGPETEKTVVVGNGKLTPDQTWEPLATGEFLLGYPDEAQEVPGAAMPLEFSRNGTFIAYRKLHENVATFKSYMSEQAELYARIMGVPQDEAYETLMAKFAGRWSDGIPLILAPTYQDWISERWNTWRSDLLKAQIAGDDAKVLALSQVITDYDFKGDPNGTACPITAHTRRMNTRDNLDPGYGSAETRKRASSVLNNRRRILRRGLPYGASDPAAPTDDGDHGVLMLIMCASLFRQFEFVQQQWINYGLDFNAGNDTCPILGRHDAEAKFVIAVGKDSGKPPFIAARLPQFVTMRGGDYFFVPSMTALRMLGMGIIDPT</sequence>
<name>A0A0U3P7U3_9HYPH</name>
<dbReference type="Pfam" id="PF21105">
    <property type="entry name" value="DyP_N"/>
    <property type="match status" value="1"/>
</dbReference>
<dbReference type="GO" id="GO:0004601">
    <property type="term" value="F:peroxidase activity"/>
    <property type="evidence" value="ECO:0007669"/>
    <property type="project" value="UniProtKB-KW"/>
</dbReference>
<dbReference type="InterPro" id="IPR011008">
    <property type="entry name" value="Dimeric_a/b-barrel"/>
</dbReference>
<dbReference type="PROSITE" id="PS51404">
    <property type="entry name" value="DYP_PEROXIDASE"/>
    <property type="match status" value="1"/>
</dbReference>
<keyword evidence="3" id="KW-0479">Metal-binding</keyword>
<organism evidence="7 8">
    <name type="scientific">Pannonibacter phragmitetus</name>
    <dbReference type="NCBI Taxonomy" id="121719"/>
    <lineage>
        <taxon>Bacteria</taxon>
        <taxon>Pseudomonadati</taxon>
        <taxon>Pseudomonadota</taxon>
        <taxon>Alphaproteobacteria</taxon>
        <taxon>Hyphomicrobiales</taxon>
        <taxon>Stappiaceae</taxon>
        <taxon>Pannonibacter</taxon>
    </lineage>
</organism>
<reference evidence="7 8" key="1">
    <citation type="submission" date="2015-10" db="EMBL/GenBank/DDBJ databases">
        <title>The world's first case of liver abscess caused by Pannonibacter phragmitetus.</title>
        <authorList>
            <person name="Ming D."/>
            <person name="Wang M."/>
            <person name="Zhou Y."/>
            <person name="Jiang T."/>
            <person name="Hu S."/>
        </authorList>
    </citation>
    <scope>NUCLEOTIDE SEQUENCE [LARGE SCALE GENOMIC DNA]</scope>
    <source>
        <strain evidence="7 8">31801</strain>
    </source>
</reference>
<keyword evidence="5" id="KW-0408">Iron</keyword>
<evidence type="ECO:0000259" key="6">
    <source>
        <dbReference type="Pfam" id="PF21105"/>
    </source>
</evidence>
<dbReference type="SUPFAM" id="SSF54909">
    <property type="entry name" value="Dimeric alpha+beta barrel"/>
    <property type="match status" value="1"/>
</dbReference>
<dbReference type="GO" id="GO:0005829">
    <property type="term" value="C:cytosol"/>
    <property type="evidence" value="ECO:0007669"/>
    <property type="project" value="TreeGrafter"/>
</dbReference>
<dbReference type="STRING" id="121719.APZ00_23845"/>
<feature type="domain" description="DyP dimeric alpha+beta barrel" evidence="6">
    <location>
        <begin position="9"/>
        <end position="127"/>
    </location>
</feature>
<evidence type="ECO:0000313" key="7">
    <source>
        <dbReference type="EMBL" id="ALV29702.1"/>
    </source>
</evidence>
<keyword evidence="2" id="KW-0575">Peroxidase</keyword>
<dbReference type="GO" id="GO:0046872">
    <property type="term" value="F:metal ion binding"/>
    <property type="evidence" value="ECO:0007669"/>
    <property type="project" value="UniProtKB-KW"/>
</dbReference>
<protein>
    <recommendedName>
        <fullName evidence="6">DyP dimeric alpha+beta barrel domain-containing protein</fullName>
    </recommendedName>
</protein>
<dbReference type="InterPro" id="IPR006314">
    <property type="entry name" value="Dyp_peroxidase"/>
</dbReference>
<accession>A0A0U3P7U3</accession>
<dbReference type="EMBL" id="CP013068">
    <property type="protein sequence ID" value="ALV29702.1"/>
    <property type="molecule type" value="Genomic_DNA"/>
</dbReference>
<dbReference type="PANTHER" id="PTHR30521:SF5">
    <property type="entry name" value="BLR4509 PROTEIN"/>
    <property type="match status" value="1"/>
</dbReference>
<keyword evidence="4" id="KW-0560">Oxidoreductase</keyword>
<dbReference type="KEGG" id="pphr:APZ00_23845"/>
<gene>
    <name evidence="7" type="ORF">APZ00_23845</name>
</gene>
<evidence type="ECO:0000256" key="1">
    <source>
        <dbReference type="ARBA" id="ARBA00001970"/>
    </source>
</evidence>
<dbReference type="PANTHER" id="PTHR30521">
    <property type="entry name" value="DEFERROCHELATASE/PEROXIDASE"/>
    <property type="match status" value="1"/>
</dbReference>
<keyword evidence="8" id="KW-1185">Reference proteome</keyword>
<evidence type="ECO:0000256" key="3">
    <source>
        <dbReference type="ARBA" id="ARBA00022723"/>
    </source>
</evidence>
<evidence type="ECO:0000256" key="2">
    <source>
        <dbReference type="ARBA" id="ARBA00022559"/>
    </source>
</evidence>
<dbReference type="AlphaFoldDB" id="A0A0U3P7U3"/>
<dbReference type="Proteomes" id="UP000064921">
    <property type="component" value="Chromosome"/>
</dbReference>
<evidence type="ECO:0000256" key="5">
    <source>
        <dbReference type="ARBA" id="ARBA00023004"/>
    </source>
</evidence>
<dbReference type="RefSeq" id="WP_058900450.1">
    <property type="nucleotide sequence ID" value="NZ_CP013068.1"/>
</dbReference>
<evidence type="ECO:0000313" key="8">
    <source>
        <dbReference type="Proteomes" id="UP000064921"/>
    </source>
</evidence>
<dbReference type="InterPro" id="IPR049509">
    <property type="entry name" value="DyP_N"/>
</dbReference>
<comment type="cofactor">
    <cofactor evidence="1">
        <name>heme b</name>
        <dbReference type="ChEBI" id="CHEBI:60344"/>
    </cofactor>
</comment>
<evidence type="ECO:0000256" key="4">
    <source>
        <dbReference type="ARBA" id="ARBA00023002"/>
    </source>
</evidence>
<proteinExistence type="predicted"/>